<dbReference type="PANTHER" id="PTHR42987">
    <property type="entry name" value="PEPTIDASE S49"/>
    <property type="match status" value="1"/>
</dbReference>
<evidence type="ECO:0000256" key="4">
    <source>
        <dbReference type="ARBA" id="ARBA00022825"/>
    </source>
</evidence>
<dbReference type="Proteomes" id="UP001054820">
    <property type="component" value="Chromosome"/>
</dbReference>
<dbReference type="InterPro" id="IPR029045">
    <property type="entry name" value="ClpP/crotonase-like_dom_sf"/>
</dbReference>
<dbReference type="RefSeq" id="WP_237261717.1">
    <property type="nucleotide sequence ID" value="NZ_AP024202.1"/>
</dbReference>
<dbReference type="EMBL" id="AP024202">
    <property type="protein sequence ID" value="BCN94248.1"/>
    <property type="molecule type" value="Genomic_DNA"/>
</dbReference>
<evidence type="ECO:0000313" key="7">
    <source>
        <dbReference type="Proteomes" id="UP001054820"/>
    </source>
</evidence>
<keyword evidence="4" id="KW-0720">Serine protease</keyword>
<keyword evidence="2" id="KW-0645">Protease</keyword>
<evidence type="ECO:0000259" key="5">
    <source>
        <dbReference type="Pfam" id="PF01343"/>
    </source>
</evidence>
<sequence>MINSFSPSSKNLFVKLPGLFALVLVFVFTLSGCATIKLGESYDAPIQEQVLEKGKTDDKVLIITIDGVISDSPKQGLLSRAPSLLDSVMMQLKKAEEDSKIKSVLLKINSPGGGVTVSDILYHELLAFKQRTKKKLYVQMMDVTASGGVYIAMAADKIQAHPSTITGSVGVISMSADLSGTMQKIGAAVNVYKTGENKDMGSPFKAASQSDKQIFQTMVDSMAQRFYEIVRTQRNLSEQQMEELKTARIFTGSEAIKAGLVDLLGYLSDATDKACELADAKDCKVVSYRFKSNPNATQYSPSMQLPNGLQPLQLIDVPLLEQMQLKAGIYYLYLQ</sequence>
<evidence type="ECO:0000256" key="2">
    <source>
        <dbReference type="ARBA" id="ARBA00022670"/>
    </source>
</evidence>
<reference evidence="6" key="1">
    <citation type="journal article" date="2022" name="Arch. Microbiol.">
        <title>Thiomicrorhabdus immobilis sp. nov., a mesophilic sulfur-oxidizing bacterium isolated from sediment of a brackish lake in northern Japan.</title>
        <authorList>
            <person name="Kojima H."/>
            <person name="Mochizuki J."/>
            <person name="Kanda M."/>
            <person name="Watanabe T."/>
            <person name="Fukui M."/>
        </authorList>
    </citation>
    <scope>NUCLEOTIDE SEQUENCE</scope>
    <source>
        <strain evidence="6">Am19</strain>
    </source>
</reference>
<dbReference type="Gene3D" id="3.90.226.10">
    <property type="entry name" value="2-enoyl-CoA Hydratase, Chain A, domain 1"/>
    <property type="match status" value="1"/>
</dbReference>
<dbReference type="Gene3D" id="6.20.330.10">
    <property type="match status" value="1"/>
</dbReference>
<proteinExistence type="inferred from homology"/>
<accession>A0ABM7MFM0</accession>
<organism evidence="6 7">
    <name type="scientific">Thiomicrorhabdus immobilis</name>
    <dbReference type="NCBI Taxonomy" id="2791037"/>
    <lineage>
        <taxon>Bacteria</taxon>
        <taxon>Pseudomonadati</taxon>
        <taxon>Pseudomonadota</taxon>
        <taxon>Gammaproteobacteria</taxon>
        <taxon>Thiotrichales</taxon>
        <taxon>Piscirickettsiaceae</taxon>
        <taxon>Thiomicrorhabdus</taxon>
    </lineage>
</organism>
<dbReference type="SUPFAM" id="SSF52096">
    <property type="entry name" value="ClpP/crotonase"/>
    <property type="match status" value="1"/>
</dbReference>
<dbReference type="PANTHER" id="PTHR42987:SF4">
    <property type="entry name" value="PROTEASE SOHB-RELATED"/>
    <property type="match status" value="1"/>
</dbReference>
<dbReference type="NCBIfam" id="TIGR00706">
    <property type="entry name" value="SppA_dom"/>
    <property type="match status" value="1"/>
</dbReference>
<dbReference type="InterPro" id="IPR004635">
    <property type="entry name" value="Pept_S49_SppA"/>
</dbReference>
<dbReference type="InterPro" id="IPR047272">
    <property type="entry name" value="S49_SppA_C"/>
</dbReference>
<keyword evidence="3" id="KW-0378">Hydrolase</keyword>
<evidence type="ECO:0000256" key="1">
    <source>
        <dbReference type="ARBA" id="ARBA00008683"/>
    </source>
</evidence>
<evidence type="ECO:0000256" key="3">
    <source>
        <dbReference type="ARBA" id="ARBA00022801"/>
    </source>
</evidence>
<gene>
    <name evidence="6" type="primary">sppA</name>
    <name evidence="6" type="ORF">THMIRHAM_20330</name>
</gene>
<dbReference type="CDD" id="cd07023">
    <property type="entry name" value="S49_Sppa_N_C"/>
    <property type="match status" value="1"/>
</dbReference>
<dbReference type="InterPro" id="IPR002142">
    <property type="entry name" value="Peptidase_S49"/>
</dbReference>
<comment type="similarity">
    <text evidence="1">Belongs to the peptidase S49 family.</text>
</comment>
<feature type="domain" description="Peptidase S49" evidence="5">
    <location>
        <begin position="130"/>
        <end position="280"/>
    </location>
</feature>
<keyword evidence="7" id="KW-1185">Reference proteome</keyword>
<name>A0ABM7MFM0_9GAMM</name>
<protein>
    <submittedName>
        <fullName evidence="6">Signal peptide peptidase SppA</fullName>
    </submittedName>
</protein>
<evidence type="ECO:0000313" key="6">
    <source>
        <dbReference type="EMBL" id="BCN94248.1"/>
    </source>
</evidence>
<dbReference type="Pfam" id="PF01343">
    <property type="entry name" value="Peptidase_S49"/>
    <property type="match status" value="1"/>
</dbReference>